<keyword evidence="6" id="KW-1185">Reference proteome</keyword>
<evidence type="ECO:0000259" key="3">
    <source>
        <dbReference type="Pfam" id="PF00535"/>
    </source>
</evidence>
<feature type="domain" description="Glycosyltransferase 2-like" evidence="3">
    <location>
        <begin position="6"/>
        <end position="128"/>
    </location>
</feature>
<evidence type="ECO:0000313" key="4">
    <source>
        <dbReference type="EMBL" id="MCZ3622332.1"/>
    </source>
</evidence>
<evidence type="ECO:0000313" key="5">
    <source>
        <dbReference type="EMBL" id="MCZ9678505.1"/>
    </source>
</evidence>
<dbReference type="AlphaFoldDB" id="A0AAW5WYU8"/>
<reference evidence="4 6" key="2">
    <citation type="submission" date="2022-01" db="EMBL/GenBank/DDBJ databases">
        <title>VMRC isolate genome collection.</title>
        <authorList>
            <person name="France M."/>
            <person name="Rutt L."/>
            <person name="Humphrys M."/>
            <person name="Ravel J."/>
        </authorList>
    </citation>
    <scope>NUCLEOTIDE SEQUENCE [LARGE SCALE GENOMIC DNA]</scope>
    <source>
        <strain evidence="4 6">C0172B4</strain>
    </source>
</reference>
<dbReference type="EMBL" id="JAKHEY010000006">
    <property type="protein sequence ID" value="MCZ9678505.1"/>
    <property type="molecule type" value="Genomic_DNA"/>
</dbReference>
<dbReference type="EMBL" id="JAKHPW010000005">
    <property type="protein sequence ID" value="MCZ3622332.1"/>
    <property type="molecule type" value="Genomic_DNA"/>
</dbReference>
<sequence length="332" mass="38681">MKQLTISIAAYNVENTLEQTLKSMNDERVLDDLEVLIIDDGSKDNTYKIAEKYQKIAPQTFKYIKKKNGGHGSTINKGIELATGKYFKVVDGDDWVDTETLVTFINSLKSLNSDLVLTNHVEVFPDRIKKISLVQGMVPNKEYSWKSDIDVKRVVLHNLTVKTELLKANHVKITEHCFYVDVEFVIWAAYISKTITYLDIFLYQYRLGEEEQSVAKKSMLKNVDMQEKVAYKLVSLFDKFYKQGFLSSNQEKTIFNTYKRSVGSTMRTFLLMKPKEARKRIIHFDKKINNVSTHSYKSLEKDKFIHLIRMGNYSLIPLAKILYRIWVLKYGY</sequence>
<evidence type="ECO:0000256" key="1">
    <source>
        <dbReference type="ARBA" id="ARBA00022676"/>
    </source>
</evidence>
<keyword evidence="1" id="KW-0328">Glycosyltransferase</keyword>
<name>A0AAW5WYU8_9LACO</name>
<dbReference type="SUPFAM" id="SSF53448">
    <property type="entry name" value="Nucleotide-diphospho-sugar transferases"/>
    <property type="match status" value="1"/>
</dbReference>
<evidence type="ECO:0000313" key="6">
    <source>
        <dbReference type="Proteomes" id="UP001211420"/>
    </source>
</evidence>
<protein>
    <submittedName>
        <fullName evidence="5">Glycosyltransferase family 2 protein</fullName>
    </submittedName>
</protein>
<organism evidence="5 7">
    <name type="scientific">Lactobacillus mulieris</name>
    <dbReference type="NCBI Taxonomy" id="2508708"/>
    <lineage>
        <taxon>Bacteria</taxon>
        <taxon>Bacillati</taxon>
        <taxon>Bacillota</taxon>
        <taxon>Bacilli</taxon>
        <taxon>Lactobacillales</taxon>
        <taxon>Lactobacillaceae</taxon>
        <taxon>Lactobacillus</taxon>
    </lineage>
</organism>
<gene>
    <name evidence="4" type="ORF">L2772_05550</name>
    <name evidence="5" type="ORF">L2Z99_05335</name>
</gene>
<dbReference type="Proteomes" id="UP001211420">
    <property type="component" value="Unassembled WGS sequence"/>
</dbReference>
<dbReference type="Gene3D" id="3.90.550.10">
    <property type="entry name" value="Spore Coat Polysaccharide Biosynthesis Protein SpsA, Chain A"/>
    <property type="match status" value="1"/>
</dbReference>
<accession>A0AAW5WYU8</accession>
<dbReference type="CDD" id="cd00761">
    <property type="entry name" value="Glyco_tranf_GTA_type"/>
    <property type="match status" value="1"/>
</dbReference>
<dbReference type="Proteomes" id="UP001211566">
    <property type="component" value="Unassembled WGS sequence"/>
</dbReference>
<dbReference type="PANTHER" id="PTHR22916">
    <property type="entry name" value="GLYCOSYLTRANSFERASE"/>
    <property type="match status" value="1"/>
</dbReference>
<proteinExistence type="predicted"/>
<keyword evidence="2" id="KW-0808">Transferase</keyword>
<evidence type="ECO:0000313" key="7">
    <source>
        <dbReference type="Proteomes" id="UP001211566"/>
    </source>
</evidence>
<evidence type="ECO:0000256" key="2">
    <source>
        <dbReference type="ARBA" id="ARBA00022679"/>
    </source>
</evidence>
<dbReference type="GO" id="GO:0016757">
    <property type="term" value="F:glycosyltransferase activity"/>
    <property type="evidence" value="ECO:0007669"/>
    <property type="project" value="UniProtKB-KW"/>
</dbReference>
<dbReference type="PANTHER" id="PTHR22916:SF51">
    <property type="entry name" value="GLYCOSYLTRANSFERASE EPSH-RELATED"/>
    <property type="match status" value="1"/>
</dbReference>
<dbReference type="RefSeq" id="WP_269254012.1">
    <property type="nucleotide sequence ID" value="NZ_JAKHEY010000006.1"/>
</dbReference>
<dbReference type="Pfam" id="PF00535">
    <property type="entry name" value="Glycos_transf_2"/>
    <property type="match status" value="1"/>
</dbReference>
<reference evidence="5" key="1">
    <citation type="submission" date="2022-01" db="EMBL/GenBank/DDBJ databases">
        <title>STING isolate genome collection.</title>
        <authorList>
            <person name="France M."/>
            <person name="Rutt L."/>
            <person name="Humphrys M."/>
            <person name="Ravel J."/>
        </authorList>
    </citation>
    <scope>NUCLEOTIDE SEQUENCE</scope>
    <source>
        <strain evidence="5">C0081E5</strain>
    </source>
</reference>
<dbReference type="InterPro" id="IPR029044">
    <property type="entry name" value="Nucleotide-diphossugar_trans"/>
</dbReference>
<dbReference type="InterPro" id="IPR001173">
    <property type="entry name" value="Glyco_trans_2-like"/>
</dbReference>
<comment type="caution">
    <text evidence="5">The sequence shown here is derived from an EMBL/GenBank/DDBJ whole genome shotgun (WGS) entry which is preliminary data.</text>
</comment>